<name>A0A917HWJ5_9SPHI</name>
<feature type="transmembrane region" description="Helical" evidence="1">
    <location>
        <begin position="332"/>
        <end position="353"/>
    </location>
</feature>
<evidence type="ECO:0000256" key="2">
    <source>
        <dbReference type="SAM" id="SignalP"/>
    </source>
</evidence>
<gene>
    <name evidence="3" type="ORF">GCM10007415_29000</name>
</gene>
<proteinExistence type="predicted"/>
<dbReference type="RefSeq" id="WP_188506789.1">
    <property type="nucleotide sequence ID" value="NZ_BMER01000003.1"/>
</dbReference>
<keyword evidence="2" id="KW-0732">Signal</keyword>
<keyword evidence="1" id="KW-0812">Transmembrane</keyword>
<organism evidence="3 4">
    <name type="scientific">Parapedobacter pyrenivorans</name>
    <dbReference type="NCBI Taxonomy" id="1305674"/>
    <lineage>
        <taxon>Bacteria</taxon>
        <taxon>Pseudomonadati</taxon>
        <taxon>Bacteroidota</taxon>
        <taxon>Sphingobacteriia</taxon>
        <taxon>Sphingobacteriales</taxon>
        <taxon>Sphingobacteriaceae</taxon>
        <taxon>Parapedobacter</taxon>
    </lineage>
</organism>
<feature type="signal peptide" evidence="2">
    <location>
        <begin position="1"/>
        <end position="21"/>
    </location>
</feature>
<evidence type="ECO:0000313" key="4">
    <source>
        <dbReference type="Proteomes" id="UP000660862"/>
    </source>
</evidence>
<accession>A0A917HWJ5</accession>
<evidence type="ECO:0000256" key="1">
    <source>
        <dbReference type="SAM" id="Phobius"/>
    </source>
</evidence>
<feature type="transmembrane region" description="Helical" evidence="1">
    <location>
        <begin position="404"/>
        <end position="424"/>
    </location>
</feature>
<sequence length="430" mass="50136">MKTRVISLSFLLMLICSAAWSQINYDDEFPKYYLETEDTFERLKELPRDTIRDTIFVSRFDPFFKQMLGDTVSLSSLLQQFDYYNALMDSLGKIDDITAQVYYNYLLPFDSIHRLSPEFAMREVYLDETGTANRLSYRCPNEGGQCTPEFLLRIDEQDADYHFVRDTIRMKRAISALFSSMAAYDSVKRIHLFFPDYRFQDKRQFVQFVKTVRLTMDASKDFKFGQTELNVIIVKQDSTASHEDLLYALSIEGSSLTLLEKNNATDDFVLLGKRLIRADMTPGFFDQLKSHYYIARYYPGSWDAMTANMTSFSVADVSKLLWVDYQENYWEIYFYIFIGVLVALVTVSIFYFFNVSFSMFVNNNMESVLLICTVLLLEVLALVINMFQYMCVEDTFTLFAKNPVLIFAFPLIVVLVVPMLRALAVKRRIP</sequence>
<keyword evidence="1" id="KW-0472">Membrane</keyword>
<comment type="caution">
    <text evidence="3">The sequence shown here is derived from an EMBL/GenBank/DDBJ whole genome shotgun (WGS) entry which is preliminary data.</text>
</comment>
<dbReference type="Proteomes" id="UP000660862">
    <property type="component" value="Unassembled WGS sequence"/>
</dbReference>
<dbReference type="AlphaFoldDB" id="A0A917HWJ5"/>
<evidence type="ECO:0000313" key="3">
    <source>
        <dbReference type="EMBL" id="GGG92423.1"/>
    </source>
</evidence>
<reference evidence="3" key="1">
    <citation type="journal article" date="2014" name="Int. J. Syst. Evol. Microbiol.">
        <title>Complete genome sequence of Corynebacterium casei LMG S-19264T (=DSM 44701T), isolated from a smear-ripened cheese.</title>
        <authorList>
            <consortium name="US DOE Joint Genome Institute (JGI-PGF)"/>
            <person name="Walter F."/>
            <person name="Albersmeier A."/>
            <person name="Kalinowski J."/>
            <person name="Ruckert C."/>
        </authorList>
    </citation>
    <scope>NUCLEOTIDE SEQUENCE</scope>
    <source>
        <strain evidence="3">CGMCC 1.12195</strain>
    </source>
</reference>
<keyword evidence="4" id="KW-1185">Reference proteome</keyword>
<reference evidence="3" key="2">
    <citation type="submission" date="2020-09" db="EMBL/GenBank/DDBJ databases">
        <authorList>
            <person name="Sun Q."/>
            <person name="Zhou Y."/>
        </authorList>
    </citation>
    <scope>NUCLEOTIDE SEQUENCE</scope>
    <source>
        <strain evidence="3">CGMCC 1.12195</strain>
    </source>
</reference>
<dbReference type="EMBL" id="BMER01000003">
    <property type="protein sequence ID" value="GGG92423.1"/>
    <property type="molecule type" value="Genomic_DNA"/>
</dbReference>
<feature type="transmembrane region" description="Helical" evidence="1">
    <location>
        <begin position="365"/>
        <end position="384"/>
    </location>
</feature>
<protein>
    <submittedName>
        <fullName evidence="3">Uncharacterized protein</fullName>
    </submittedName>
</protein>
<keyword evidence="1" id="KW-1133">Transmembrane helix</keyword>
<feature type="chain" id="PRO_5037458197" evidence="2">
    <location>
        <begin position="22"/>
        <end position="430"/>
    </location>
</feature>